<dbReference type="Proteomes" id="UP000887159">
    <property type="component" value="Unassembled WGS sequence"/>
</dbReference>
<comment type="caution">
    <text evidence="2">The sequence shown here is derived from an EMBL/GenBank/DDBJ whole genome shotgun (WGS) entry which is preliminary data.</text>
</comment>
<proteinExistence type="predicted"/>
<organism evidence="2 3">
    <name type="scientific">Trichonephila clavipes</name>
    <name type="common">Golden silk orbweaver</name>
    <name type="synonym">Nephila clavipes</name>
    <dbReference type="NCBI Taxonomy" id="2585209"/>
    <lineage>
        <taxon>Eukaryota</taxon>
        <taxon>Metazoa</taxon>
        <taxon>Ecdysozoa</taxon>
        <taxon>Arthropoda</taxon>
        <taxon>Chelicerata</taxon>
        <taxon>Arachnida</taxon>
        <taxon>Araneae</taxon>
        <taxon>Araneomorphae</taxon>
        <taxon>Entelegynae</taxon>
        <taxon>Araneoidea</taxon>
        <taxon>Nephilidae</taxon>
        <taxon>Trichonephila</taxon>
    </lineage>
</organism>
<feature type="compositionally biased region" description="Basic residues" evidence="1">
    <location>
        <begin position="66"/>
        <end position="76"/>
    </location>
</feature>
<sequence length="94" mass="10441">MESMRLLITRWGILSQNSRRALSRSWRVSGGGWRPATRLHRASQMCSFGFMSGEHAGHSIRTIPSSKKKSSTRLARRGLQLSSIKMKSSPIAAA</sequence>
<accession>A0A8X6S5X7</accession>
<gene>
    <name evidence="2" type="ORF">TNCV_5075501</name>
</gene>
<protein>
    <submittedName>
        <fullName evidence="2">Uncharacterized protein</fullName>
    </submittedName>
</protein>
<keyword evidence="3" id="KW-1185">Reference proteome</keyword>
<evidence type="ECO:0000313" key="2">
    <source>
        <dbReference type="EMBL" id="GFY01083.1"/>
    </source>
</evidence>
<dbReference type="EMBL" id="BMAU01021225">
    <property type="protein sequence ID" value="GFY01083.1"/>
    <property type="molecule type" value="Genomic_DNA"/>
</dbReference>
<evidence type="ECO:0000313" key="3">
    <source>
        <dbReference type="Proteomes" id="UP000887159"/>
    </source>
</evidence>
<feature type="region of interest" description="Disordered" evidence="1">
    <location>
        <begin position="60"/>
        <end position="79"/>
    </location>
</feature>
<reference evidence="2" key="1">
    <citation type="submission" date="2020-08" db="EMBL/GenBank/DDBJ databases">
        <title>Multicomponent nature underlies the extraordinary mechanical properties of spider dragline silk.</title>
        <authorList>
            <person name="Kono N."/>
            <person name="Nakamura H."/>
            <person name="Mori M."/>
            <person name="Yoshida Y."/>
            <person name="Ohtoshi R."/>
            <person name="Malay A.D."/>
            <person name="Moran D.A.P."/>
            <person name="Tomita M."/>
            <person name="Numata K."/>
            <person name="Arakawa K."/>
        </authorList>
    </citation>
    <scope>NUCLEOTIDE SEQUENCE</scope>
</reference>
<name>A0A8X6S5X7_TRICX</name>
<evidence type="ECO:0000256" key="1">
    <source>
        <dbReference type="SAM" id="MobiDB-lite"/>
    </source>
</evidence>
<dbReference type="AlphaFoldDB" id="A0A8X6S5X7"/>